<protein>
    <submittedName>
        <fullName evidence="6">Uncharacterized protein</fullName>
    </submittedName>
</protein>
<dbReference type="GO" id="GO:0005509">
    <property type="term" value="F:calcium ion binding"/>
    <property type="evidence" value="ECO:0007669"/>
    <property type="project" value="InterPro"/>
</dbReference>
<dbReference type="PANTHER" id="PTHR22550">
    <property type="entry name" value="SPORE GERMINATION PROTEIN"/>
    <property type="match status" value="1"/>
</dbReference>
<evidence type="ECO:0000256" key="2">
    <source>
        <dbReference type="ARBA" id="ARBA00022692"/>
    </source>
</evidence>
<dbReference type="Pfam" id="PF07726">
    <property type="entry name" value="AAA_3"/>
    <property type="match status" value="1"/>
</dbReference>
<evidence type="ECO:0000256" key="3">
    <source>
        <dbReference type="ARBA" id="ARBA00022989"/>
    </source>
</evidence>
<dbReference type="SUPFAM" id="SSF53300">
    <property type="entry name" value="vWA-like"/>
    <property type="match status" value="2"/>
</dbReference>
<dbReference type="SUPFAM" id="SSF103647">
    <property type="entry name" value="TSP type-3 repeat"/>
    <property type="match status" value="1"/>
</dbReference>
<name>A0A7R8WJP3_9CRUS</name>
<dbReference type="AlphaFoldDB" id="A0A7R8WJP3"/>
<dbReference type="InterPro" id="IPR002035">
    <property type="entry name" value="VWF_A"/>
</dbReference>
<dbReference type="GO" id="GO:0032991">
    <property type="term" value="C:protein-containing complex"/>
    <property type="evidence" value="ECO:0007669"/>
    <property type="project" value="UniProtKB-ARBA"/>
</dbReference>
<dbReference type="SMART" id="SM00327">
    <property type="entry name" value="VWA"/>
    <property type="match status" value="1"/>
</dbReference>
<keyword evidence="2" id="KW-0812">Transmembrane</keyword>
<dbReference type="Gene3D" id="3.40.50.410">
    <property type="entry name" value="von Willebrand factor, type A domain"/>
    <property type="match status" value="2"/>
</dbReference>
<dbReference type="InterPro" id="IPR050768">
    <property type="entry name" value="UPF0353/GerABKA_families"/>
</dbReference>
<reference evidence="6" key="1">
    <citation type="submission" date="2020-11" db="EMBL/GenBank/DDBJ databases">
        <authorList>
            <person name="Tran Van P."/>
        </authorList>
    </citation>
    <scope>NUCLEOTIDE SEQUENCE</scope>
</reference>
<evidence type="ECO:0000256" key="5">
    <source>
        <dbReference type="SAM" id="MobiDB-lite"/>
    </source>
</evidence>
<dbReference type="PROSITE" id="PS50234">
    <property type="entry name" value="VWFA"/>
    <property type="match status" value="1"/>
</dbReference>
<feature type="non-terminal residue" evidence="6">
    <location>
        <position position="490"/>
    </location>
</feature>
<evidence type="ECO:0000313" key="6">
    <source>
        <dbReference type="EMBL" id="CAD7233012.1"/>
    </source>
</evidence>
<dbReference type="Gene3D" id="4.10.1080.10">
    <property type="entry name" value="TSP type-3 repeat"/>
    <property type="match status" value="1"/>
</dbReference>
<gene>
    <name evidence="6" type="ORF">CTOB1V02_LOCUS10837</name>
</gene>
<dbReference type="OrthoDB" id="687730at2759"/>
<keyword evidence="1" id="KW-1003">Cell membrane</keyword>
<evidence type="ECO:0000256" key="1">
    <source>
        <dbReference type="ARBA" id="ARBA00022475"/>
    </source>
</evidence>
<dbReference type="CDD" id="cd00198">
    <property type="entry name" value="vWFA"/>
    <property type="match status" value="1"/>
</dbReference>
<keyword evidence="3" id="KW-1133">Transmembrane helix</keyword>
<feature type="non-terminal residue" evidence="6">
    <location>
        <position position="1"/>
    </location>
</feature>
<dbReference type="InterPro" id="IPR028974">
    <property type="entry name" value="TSP_type-3_rpt"/>
</dbReference>
<dbReference type="GO" id="GO:0016887">
    <property type="term" value="F:ATP hydrolysis activity"/>
    <property type="evidence" value="ECO:0007669"/>
    <property type="project" value="InterPro"/>
</dbReference>
<dbReference type="Pfam" id="PF00092">
    <property type="entry name" value="VWA"/>
    <property type="match status" value="2"/>
</dbReference>
<dbReference type="InterPro" id="IPR011703">
    <property type="entry name" value="ATPase_AAA-3"/>
</dbReference>
<dbReference type="InterPro" id="IPR036465">
    <property type="entry name" value="vWFA_dom_sf"/>
</dbReference>
<accession>A0A7R8WJP3</accession>
<dbReference type="GO" id="GO:0005524">
    <property type="term" value="F:ATP binding"/>
    <property type="evidence" value="ECO:0007669"/>
    <property type="project" value="InterPro"/>
</dbReference>
<dbReference type="EMBL" id="OB665502">
    <property type="protein sequence ID" value="CAD7233012.1"/>
    <property type="molecule type" value="Genomic_DNA"/>
</dbReference>
<keyword evidence="4" id="KW-0472">Membrane</keyword>
<organism evidence="6">
    <name type="scientific">Cyprideis torosa</name>
    <dbReference type="NCBI Taxonomy" id="163714"/>
    <lineage>
        <taxon>Eukaryota</taxon>
        <taxon>Metazoa</taxon>
        <taxon>Ecdysozoa</taxon>
        <taxon>Arthropoda</taxon>
        <taxon>Crustacea</taxon>
        <taxon>Oligostraca</taxon>
        <taxon>Ostracoda</taxon>
        <taxon>Podocopa</taxon>
        <taxon>Podocopida</taxon>
        <taxon>Cytherocopina</taxon>
        <taxon>Cytheroidea</taxon>
        <taxon>Cytherideidae</taxon>
        <taxon>Cyprideis</taxon>
    </lineage>
</organism>
<evidence type="ECO:0000256" key="4">
    <source>
        <dbReference type="ARBA" id="ARBA00023136"/>
    </source>
</evidence>
<dbReference type="PANTHER" id="PTHR22550:SF5">
    <property type="entry name" value="LEUCINE ZIPPER PROTEIN 4"/>
    <property type="match status" value="1"/>
</dbReference>
<feature type="region of interest" description="Disordered" evidence="5">
    <location>
        <begin position="36"/>
        <end position="68"/>
    </location>
</feature>
<feature type="compositionally biased region" description="Acidic residues" evidence="5">
    <location>
        <begin position="38"/>
        <end position="62"/>
    </location>
</feature>
<proteinExistence type="predicted"/>
<sequence length="490" mass="52918">AIAAHNNVTLNATELNQLEAFLKEIESSADIPVIVIDSDGDGVPDDQDDFPNDPAETTDTDGDGIRDKDDKCPTMFGPAVYNGCPDTDGDGIDDGRDRCPNTPGPVSTNGCPEISKKDKETLNIAMRAVQFDTGRSTLKSESFGVLKQIADIMRRYPDYNLMRIQFTPDLLPADIIGTMIYNPAFARPQLTLKEEEVKAEGIDIMLAIDLSSSMLAKDFEPDRLEVSKEVAIDFVKKRPHDRMGLAVFAGEAFTQCPLTTDQNILTDFLETLMVGTLADGTAIGMGLATAVNRLKDSESKSKIVILLTDGVNNTGYIDPETASQIAEEYDVKVYTIGVGSEGNALTPVNRRSNGDAYLQMPLTNDYAAAELFIKSANPNLAGTQGTAIDEAISLAMKAYEEDIQHQRALVIISDGEDHDESAISMAKEGADAGLVIYTVGVGTETGAYVPFSNRGRSEFKKDAEGVPVMSRLNIPNLQEIARSGGGEFYT</sequence>